<name>A0A3S4Q4Z9_AGGAP</name>
<organism evidence="6 7">
    <name type="scientific">Aggregatibacter aphrophilus ATCC 33389</name>
    <dbReference type="NCBI Taxonomy" id="985008"/>
    <lineage>
        <taxon>Bacteria</taxon>
        <taxon>Pseudomonadati</taxon>
        <taxon>Pseudomonadota</taxon>
        <taxon>Gammaproteobacteria</taxon>
        <taxon>Pasteurellales</taxon>
        <taxon>Pasteurellaceae</taxon>
        <taxon>Aggregatibacter</taxon>
    </lineage>
</organism>
<evidence type="ECO:0000256" key="3">
    <source>
        <dbReference type="ARBA" id="ARBA00023125"/>
    </source>
</evidence>
<dbReference type="Pfam" id="PF22022">
    <property type="entry name" value="Phage_int_M"/>
    <property type="match status" value="1"/>
</dbReference>
<dbReference type="InterPro" id="IPR013762">
    <property type="entry name" value="Integrase-like_cat_sf"/>
</dbReference>
<dbReference type="OrthoDB" id="9795573at2"/>
<dbReference type="Pfam" id="PF13356">
    <property type="entry name" value="Arm-DNA-bind_3"/>
    <property type="match status" value="1"/>
</dbReference>
<dbReference type="Gene3D" id="1.10.443.10">
    <property type="entry name" value="Intergrase catalytic core"/>
    <property type="match status" value="1"/>
</dbReference>
<dbReference type="GO" id="GO:0015074">
    <property type="term" value="P:DNA integration"/>
    <property type="evidence" value="ECO:0007669"/>
    <property type="project" value="UniProtKB-KW"/>
</dbReference>
<evidence type="ECO:0000256" key="1">
    <source>
        <dbReference type="ARBA" id="ARBA00008857"/>
    </source>
</evidence>
<keyword evidence="4" id="KW-0233">DNA recombination</keyword>
<gene>
    <name evidence="6" type="primary">intA_2</name>
    <name evidence="6" type="ORF">NCTC5906_01043</name>
</gene>
<evidence type="ECO:0000313" key="6">
    <source>
        <dbReference type="EMBL" id="VEF42601.1"/>
    </source>
</evidence>
<accession>A0A3S4Q4Z9</accession>
<dbReference type="GO" id="GO:0003677">
    <property type="term" value="F:DNA binding"/>
    <property type="evidence" value="ECO:0007669"/>
    <property type="project" value="UniProtKB-KW"/>
</dbReference>
<keyword evidence="3" id="KW-0238">DNA-binding</keyword>
<reference evidence="6 7" key="1">
    <citation type="submission" date="2018-12" db="EMBL/GenBank/DDBJ databases">
        <authorList>
            <consortium name="Pathogen Informatics"/>
        </authorList>
    </citation>
    <scope>NUCLEOTIDE SEQUENCE [LARGE SCALE GENOMIC DNA]</scope>
    <source>
        <strain evidence="6 7">NCTC5906</strain>
    </source>
</reference>
<dbReference type="Pfam" id="PF00589">
    <property type="entry name" value="Phage_integrase"/>
    <property type="match status" value="1"/>
</dbReference>
<dbReference type="InterPro" id="IPR050808">
    <property type="entry name" value="Phage_Integrase"/>
</dbReference>
<sequence>MARIVKGLTNTQVERAKYTPNGTNELNDGKGLFLQMYPTGAKKWRFRYERPITKARTKFNIGDHPSITLAQARAKRDEYNALLAQGIDPQEHAKQKHQALQFQLENTFLKWAERWKENKEKKVKADTLRKDWRRIEMYLLESLGQIPIDKVLPPLLIQALPPLEAMKDRRTGTADSDTLKRVIRLANEILTYAMNAGAIPFNPCLSAKDIYSFAPAESHPHIEPAELPLLLTDISESKAQPRTKDLILFQLLTMVRPSEASNAEWAEFDLENKVWTIPAEKMKMKHPHKVPLSSQTIRLLQHLQSQTGHKRFVFASRNKINEPMNSQSVNKALVDMSYKGKQDAHGLRSIGRTYIGEKQMDGYEVLEMCIAHKVGTSTGKIYDKADFFEQRIPIMQAWGDFVEQCAERTSSKS</sequence>
<comment type="similarity">
    <text evidence="1">Belongs to the 'phage' integrase family.</text>
</comment>
<proteinExistence type="inferred from homology"/>
<dbReference type="CDD" id="cd00801">
    <property type="entry name" value="INT_P4_C"/>
    <property type="match status" value="1"/>
</dbReference>
<dbReference type="InterPro" id="IPR053876">
    <property type="entry name" value="Phage_int_M"/>
</dbReference>
<dbReference type="SUPFAM" id="SSF56349">
    <property type="entry name" value="DNA breaking-rejoining enzymes"/>
    <property type="match status" value="1"/>
</dbReference>
<dbReference type="Gene3D" id="1.10.150.130">
    <property type="match status" value="1"/>
</dbReference>
<dbReference type="Gene3D" id="3.30.160.390">
    <property type="entry name" value="Integrase, DNA-binding domain"/>
    <property type="match status" value="1"/>
</dbReference>
<dbReference type="RefSeq" id="WP_032995430.1">
    <property type="nucleotide sequence ID" value="NZ_AEWB02000039.1"/>
</dbReference>
<dbReference type="PANTHER" id="PTHR30629:SF6">
    <property type="entry name" value="PROPHAGE INTEGRASE INTA-RELATED"/>
    <property type="match status" value="1"/>
</dbReference>
<keyword evidence="2" id="KW-0229">DNA integration</keyword>
<evidence type="ECO:0000313" key="7">
    <source>
        <dbReference type="Proteomes" id="UP000272690"/>
    </source>
</evidence>
<dbReference type="EMBL" id="LR134327">
    <property type="protein sequence ID" value="VEF42601.1"/>
    <property type="molecule type" value="Genomic_DNA"/>
</dbReference>
<dbReference type="Proteomes" id="UP000272690">
    <property type="component" value="Chromosome"/>
</dbReference>
<evidence type="ECO:0000259" key="5">
    <source>
        <dbReference type="PROSITE" id="PS51898"/>
    </source>
</evidence>
<dbReference type="PROSITE" id="PS51898">
    <property type="entry name" value="TYR_RECOMBINASE"/>
    <property type="match status" value="1"/>
</dbReference>
<dbReference type="InterPro" id="IPR025166">
    <property type="entry name" value="Integrase_DNA_bind_dom"/>
</dbReference>
<dbReference type="GO" id="GO:0006310">
    <property type="term" value="P:DNA recombination"/>
    <property type="evidence" value="ECO:0007669"/>
    <property type="project" value="UniProtKB-KW"/>
</dbReference>
<dbReference type="InterPro" id="IPR038488">
    <property type="entry name" value="Integrase_DNA-bd_sf"/>
</dbReference>
<dbReference type="PANTHER" id="PTHR30629">
    <property type="entry name" value="PROPHAGE INTEGRASE"/>
    <property type="match status" value="1"/>
</dbReference>
<dbReference type="InterPro" id="IPR002104">
    <property type="entry name" value="Integrase_catalytic"/>
</dbReference>
<dbReference type="InterPro" id="IPR011010">
    <property type="entry name" value="DNA_brk_join_enz"/>
</dbReference>
<feature type="domain" description="Tyr recombinase" evidence="5">
    <location>
        <begin position="217"/>
        <end position="395"/>
    </location>
</feature>
<evidence type="ECO:0000256" key="4">
    <source>
        <dbReference type="ARBA" id="ARBA00023172"/>
    </source>
</evidence>
<dbReference type="GeneID" id="49635458"/>
<dbReference type="InterPro" id="IPR010998">
    <property type="entry name" value="Integrase_recombinase_N"/>
</dbReference>
<protein>
    <submittedName>
        <fullName evidence="6">Prophage CP4-57 integrase</fullName>
    </submittedName>
</protein>
<evidence type="ECO:0000256" key="2">
    <source>
        <dbReference type="ARBA" id="ARBA00022908"/>
    </source>
</evidence>
<dbReference type="AlphaFoldDB" id="A0A3S4Q4Z9"/>